<gene>
    <name evidence="2" type="ORF">SDC9_50984</name>
</gene>
<keyword evidence="1" id="KW-0812">Transmembrane</keyword>
<protein>
    <submittedName>
        <fullName evidence="2">Uncharacterized protein</fullName>
    </submittedName>
</protein>
<keyword evidence="1" id="KW-1133">Transmembrane helix</keyword>
<evidence type="ECO:0000313" key="2">
    <source>
        <dbReference type="EMBL" id="MPM04705.1"/>
    </source>
</evidence>
<feature type="transmembrane region" description="Helical" evidence="1">
    <location>
        <begin position="6"/>
        <end position="27"/>
    </location>
</feature>
<evidence type="ECO:0000256" key="1">
    <source>
        <dbReference type="SAM" id="Phobius"/>
    </source>
</evidence>
<reference evidence="2" key="1">
    <citation type="submission" date="2019-08" db="EMBL/GenBank/DDBJ databases">
        <authorList>
            <person name="Kucharzyk K."/>
            <person name="Murdoch R.W."/>
            <person name="Higgins S."/>
            <person name="Loffler F."/>
        </authorList>
    </citation>
    <scope>NUCLEOTIDE SEQUENCE</scope>
</reference>
<organism evidence="2">
    <name type="scientific">bioreactor metagenome</name>
    <dbReference type="NCBI Taxonomy" id="1076179"/>
    <lineage>
        <taxon>unclassified sequences</taxon>
        <taxon>metagenomes</taxon>
        <taxon>ecological metagenomes</taxon>
    </lineage>
</organism>
<sequence>MRFRKMIYIIIPIIIIEGAIITLNKSLEKFCFGHNKKNIYNNNSKISAANDNFSYIYKKGTNENGKTNICFKFTGMDTIWSIISENDAMISINFSSDIELGTFKVVLIDPNNNITNILEQSQEGTEVYKVKKGNNRIKIVAKEAKGKLKLDITPEKDGLEIDIISTN</sequence>
<dbReference type="AlphaFoldDB" id="A0A644WLF0"/>
<dbReference type="EMBL" id="VSSQ01001062">
    <property type="protein sequence ID" value="MPM04705.1"/>
    <property type="molecule type" value="Genomic_DNA"/>
</dbReference>
<comment type="caution">
    <text evidence="2">The sequence shown here is derived from an EMBL/GenBank/DDBJ whole genome shotgun (WGS) entry which is preliminary data.</text>
</comment>
<name>A0A644WLF0_9ZZZZ</name>
<keyword evidence="1" id="KW-0472">Membrane</keyword>
<proteinExistence type="predicted"/>
<accession>A0A644WLF0</accession>